<organism evidence="2 3">
    <name type="scientific">Iris pallida</name>
    <name type="common">Sweet iris</name>
    <dbReference type="NCBI Taxonomy" id="29817"/>
    <lineage>
        <taxon>Eukaryota</taxon>
        <taxon>Viridiplantae</taxon>
        <taxon>Streptophyta</taxon>
        <taxon>Embryophyta</taxon>
        <taxon>Tracheophyta</taxon>
        <taxon>Spermatophyta</taxon>
        <taxon>Magnoliopsida</taxon>
        <taxon>Liliopsida</taxon>
        <taxon>Asparagales</taxon>
        <taxon>Iridaceae</taxon>
        <taxon>Iridoideae</taxon>
        <taxon>Irideae</taxon>
        <taxon>Iris</taxon>
    </lineage>
</organism>
<keyword evidence="3" id="KW-1185">Reference proteome</keyword>
<protein>
    <submittedName>
        <fullName evidence="2">Uncharacterized protein</fullName>
    </submittedName>
</protein>
<proteinExistence type="predicted"/>
<dbReference type="AlphaFoldDB" id="A0AAX6GRX6"/>
<accession>A0AAX6GRX6</accession>
<keyword evidence="1" id="KW-1133">Transmembrane helix</keyword>
<reference evidence="2" key="2">
    <citation type="submission" date="2023-04" db="EMBL/GenBank/DDBJ databases">
        <authorList>
            <person name="Bruccoleri R.E."/>
            <person name="Oakeley E.J."/>
            <person name="Faust A.-M."/>
            <person name="Dessus-Babus S."/>
            <person name="Altorfer M."/>
            <person name="Burckhardt D."/>
            <person name="Oertli M."/>
            <person name="Naumann U."/>
            <person name="Petersen F."/>
            <person name="Wong J."/>
        </authorList>
    </citation>
    <scope>NUCLEOTIDE SEQUENCE</scope>
    <source>
        <strain evidence="2">GSM-AAB239-AS_SAM_17_03QT</strain>
        <tissue evidence="2">Leaf</tissue>
    </source>
</reference>
<dbReference type="Proteomes" id="UP001140949">
    <property type="component" value="Unassembled WGS sequence"/>
</dbReference>
<name>A0AAX6GRX6_IRIPA</name>
<dbReference type="EMBL" id="JANAVB010017194">
    <property type="protein sequence ID" value="KAJ6830998.1"/>
    <property type="molecule type" value="Genomic_DNA"/>
</dbReference>
<evidence type="ECO:0000313" key="2">
    <source>
        <dbReference type="EMBL" id="KAJ6830998.1"/>
    </source>
</evidence>
<keyword evidence="1" id="KW-0812">Transmembrane</keyword>
<evidence type="ECO:0000256" key="1">
    <source>
        <dbReference type="SAM" id="Phobius"/>
    </source>
</evidence>
<keyword evidence="1" id="KW-0472">Membrane</keyword>
<evidence type="ECO:0000313" key="3">
    <source>
        <dbReference type="Proteomes" id="UP001140949"/>
    </source>
</evidence>
<comment type="caution">
    <text evidence="2">The sequence shown here is derived from an EMBL/GenBank/DDBJ whole genome shotgun (WGS) entry which is preliminary data.</text>
</comment>
<reference evidence="2" key="1">
    <citation type="journal article" date="2023" name="GigaByte">
        <title>Genome assembly of the bearded iris, Iris pallida Lam.</title>
        <authorList>
            <person name="Bruccoleri R.E."/>
            <person name="Oakeley E.J."/>
            <person name="Faust A.M.E."/>
            <person name="Altorfer M."/>
            <person name="Dessus-Babus S."/>
            <person name="Burckhardt D."/>
            <person name="Oertli M."/>
            <person name="Naumann U."/>
            <person name="Petersen F."/>
            <person name="Wong J."/>
        </authorList>
    </citation>
    <scope>NUCLEOTIDE SEQUENCE</scope>
    <source>
        <strain evidence="2">GSM-AAB239-AS_SAM_17_03QT</strain>
    </source>
</reference>
<feature type="transmembrane region" description="Helical" evidence="1">
    <location>
        <begin position="20"/>
        <end position="43"/>
    </location>
</feature>
<gene>
    <name evidence="2" type="ORF">M6B38_351905</name>
</gene>
<sequence>MHLAWMEMQSPGFLIDKKAYWMFFTIFFLIQSIDFVLGTYMTISRRNIQGPS</sequence>